<dbReference type="CDD" id="cd16464">
    <property type="entry name" value="RING-H2_Pirh2-like"/>
    <property type="match status" value="1"/>
</dbReference>
<keyword evidence="1" id="KW-0436">Ligase</keyword>
<dbReference type="GO" id="GO:0061630">
    <property type="term" value="F:ubiquitin protein ligase activity"/>
    <property type="evidence" value="ECO:0007669"/>
    <property type="project" value="UniProtKB-ARBA"/>
</dbReference>
<dbReference type="GO" id="GO:0016567">
    <property type="term" value="P:protein ubiquitination"/>
    <property type="evidence" value="ECO:0007669"/>
    <property type="project" value="TreeGrafter"/>
</dbReference>
<dbReference type="Pfam" id="PF13639">
    <property type="entry name" value="zf-RING_2"/>
    <property type="match status" value="1"/>
</dbReference>
<dbReference type="Gene3D" id="1.20.120.520">
    <property type="entry name" value="nmb1532 protein domain like"/>
    <property type="match status" value="2"/>
</dbReference>
<dbReference type="PROSITE" id="PS50089">
    <property type="entry name" value="ZF_RING_2"/>
    <property type="match status" value="1"/>
</dbReference>
<feature type="domain" description="CTCHY-type" evidence="9">
    <location>
        <begin position="1105"/>
        <end position="1168"/>
    </location>
</feature>
<keyword evidence="11" id="KW-1185">Reference proteome</keyword>
<dbReference type="SMART" id="SM00184">
    <property type="entry name" value="RING"/>
    <property type="match status" value="1"/>
</dbReference>
<dbReference type="InterPro" id="IPR012312">
    <property type="entry name" value="Hemerythrin-like"/>
</dbReference>
<evidence type="ECO:0000256" key="3">
    <source>
        <dbReference type="ARBA" id="ARBA00022771"/>
    </source>
</evidence>
<comment type="caution">
    <text evidence="10">The sequence shown here is derived from an EMBL/GenBank/DDBJ whole genome shotgun (WGS) entry which is preliminary data.</text>
</comment>
<gene>
    <name evidence="10" type="ORF">H0E87_025880</name>
</gene>
<dbReference type="Pfam" id="PF01814">
    <property type="entry name" value="Hemerythrin"/>
    <property type="match status" value="1"/>
</dbReference>
<proteinExistence type="predicted"/>
<feature type="region of interest" description="Disordered" evidence="6">
    <location>
        <begin position="1"/>
        <end position="23"/>
    </location>
</feature>
<dbReference type="GO" id="GO:0006879">
    <property type="term" value="P:intracellular iron ion homeostasis"/>
    <property type="evidence" value="ECO:0007669"/>
    <property type="project" value="UniProtKB-ARBA"/>
</dbReference>
<dbReference type="PANTHER" id="PTHR21319">
    <property type="entry name" value="RING FINGER AND CHY ZINC FINGER DOMAIN-CONTAINING PROTEIN 1"/>
    <property type="match status" value="1"/>
</dbReference>
<dbReference type="GO" id="GO:0008270">
    <property type="term" value="F:zinc ion binding"/>
    <property type="evidence" value="ECO:0007669"/>
    <property type="project" value="UniProtKB-KW"/>
</dbReference>
<organism evidence="10 11">
    <name type="scientific">Populus deltoides</name>
    <name type="common">Eastern poplar</name>
    <name type="synonym">Eastern cottonwood</name>
    <dbReference type="NCBI Taxonomy" id="3696"/>
    <lineage>
        <taxon>Eukaryota</taxon>
        <taxon>Viridiplantae</taxon>
        <taxon>Streptophyta</taxon>
        <taxon>Embryophyta</taxon>
        <taxon>Tracheophyta</taxon>
        <taxon>Spermatophyta</taxon>
        <taxon>Magnoliopsida</taxon>
        <taxon>eudicotyledons</taxon>
        <taxon>Gunneridae</taxon>
        <taxon>Pentapetalae</taxon>
        <taxon>rosids</taxon>
        <taxon>fabids</taxon>
        <taxon>Malpighiales</taxon>
        <taxon>Salicaceae</taxon>
        <taxon>Saliceae</taxon>
        <taxon>Populus</taxon>
    </lineage>
</organism>
<dbReference type="GO" id="GO:0016874">
    <property type="term" value="F:ligase activity"/>
    <property type="evidence" value="ECO:0007669"/>
    <property type="project" value="UniProtKB-KW"/>
</dbReference>
<dbReference type="GO" id="GO:0005634">
    <property type="term" value="C:nucleus"/>
    <property type="evidence" value="ECO:0007669"/>
    <property type="project" value="TreeGrafter"/>
</dbReference>
<dbReference type="SUPFAM" id="SSF161245">
    <property type="entry name" value="Zinc hairpin stack"/>
    <property type="match status" value="1"/>
</dbReference>
<dbReference type="FunFam" id="3.30.40.10:FF:000208">
    <property type="entry name" value="Zinc finger protein-related isoform 1"/>
    <property type="match status" value="1"/>
</dbReference>
<reference evidence="10" key="1">
    <citation type="journal article" date="2021" name="J. Hered.">
        <title>Genome Assembly of Salicaceae Populus deltoides (Eastern Cottonwood) I-69 Based on Nanopore Sequencing and Hi-C Technologies.</title>
        <authorList>
            <person name="Bai S."/>
            <person name="Wu H."/>
            <person name="Zhang J."/>
            <person name="Pan Z."/>
            <person name="Zhao W."/>
            <person name="Li Z."/>
            <person name="Tong C."/>
        </authorList>
    </citation>
    <scope>NUCLEOTIDE SEQUENCE</scope>
    <source>
        <tissue evidence="10">Leaf</tissue>
    </source>
</reference>
<evidence type="ECO:0000256" key="4">
    <source>
        <dbReference type="ARBA" id="ARBA00022833"/>
    </source>
</evidence>
<dbReference type="InterPro" id="IPR001841">
    <property type="entry name" value="Znf_RING"/>
</dbReference>
<evidence type="ECO:0000259" key="7">
    <source>
        <dbReference type="PROSITE" id="PS50089"/>
    </source>
</evidence>
<dbReference type="InterPro" id="IPR037275">
    <property type="entry name" value="Znf_CTCHY_sf"/>
</dbReference>
<dbReference type="Gene3D" id="3.30.40.10">
    <property type="entry name" value="Zinc/RING finger domain, C3HC4 (zinc finger)"/>
    <property type="match status" value="1"/>
</dbReference>
<evidence type="ECO:0000256" key="5">
    <source>
        <dbReference type="PROSITE-ProRule" id="PRU00601"/>
    </source>
</evidence>
<dbReference type="PROSITE" id="PS51266">
    <property type="entry name" value="ZF_CHY"/>
    <property type="match status" value="1"/>
</dbReference>
<protein>
    <recommendedName>
        <fullName evidence="12">Zinc finger protein</fullName>
    </recommendedName>
</protein>
<dbReference type="InterPro" id="IPR008913">
    <property type="entry name" value="Znf_CHY"/>
</dbReference>
<dbReference type="Proteomes" id="UP000807159">
    <property type="component" value="Chromosome 15"/>
</dbReference>
<sequence>MDSSGVGDSPKLPPDKERDAESPWPPAVVEAECFSNVRLTDAPILLLVHFHKALRVEIADLRRLAVTASEAESEARRPELVVELRRRFDFLKLAYKYHSATEDEVIFLALDTCIKNVAHTYSLEHESIHDLFGTIFHWLDRLEENKSGLKPFQELVVCIGTMQSSICQHMLKEEEQVFPLLMQQFSPSEQASLVWQFICSVPVIVLEDLLPWMYSFFCPEKQVEIVQCIRQMVPKEESLQEVVISWLLRNDQSSPRDCIRIRQGNQDVPNKMKSILQLQSSKRLLEQNQRRRKHCVQTDVGKSLVDYLHLWHVAIQKEWKEILEELYQIRTLISALTVDSILFRLKFLADVIIFYSIALKRFLYPVLKLANKHMFPSSSEQSSIENHIESLHKLLYCQKGLPSCKFVEKLCQEMKSLAMDLTKQFIFYETKVFPFISNNCSLETQLQILYMSLHVMPLGLLKCAITWFAIHLSRNESRSILDSMNLGDVLANKSFTSLLLEWFHIGYSGKTSMENFCKDLEKVFRSRYSILPEQIKDVVSLSSQTQTCKESKSNNIELVSANKRKNFLSYALSPGSHRGKACDTSYTSEINLHIFFPGTLWASDAFLKLPGGESSSAPTIKQPIPLDFIFFFHKALMKDLEDLVFGSVKLAENIGFLTEFHRHFHLLQFWYQLHSDAEDEIVFPALEAKEEVRNISHSYTIDHKLEVEYFNEVSHLLDKMSELHISASTDDLEKQDHILVKHNRLCMKLHYTCKSMHKLLSDRVHREEVELWPMFRECFSIQEQEKIIGRMLGNIKAETLQDMIPWLLGSLTPEEQREMMSLWRNVTKNTMFDDWLREWWEGYERAHVATELNTSCTPDPLDIIARYLPTEAFDKQSDDLYETIEFSQRDFYSVNIEKQEEESFDDKVNIHNGDRNNDECSECKKLLCEGDKERFNEVSNLTNKTDKPGQPFQLTLKSKYHERLLKMSQDDMEAAIRRVSRESSLDHQKKSFIIQNLIMSRWIVHQKISHTEVTISSNGGEEIPGQHPSYRDSPEPILGCKHYKRNCKLVMPCCNNIYTCIRCHDELADHSTDRRAITKMMCMKCLIIQPIGETCSTVSCNNLSMGRYYCRICKLLDDEREIYHCPYCNLCRVGKGLGIDYFHCMNCNACMARSLSVHVCREKCLEDNCPICHEYIFTSSTPVKALYCGHLMHSTCFQEYTCTHYTCPICSKSLGDMQVYFQMLDALLAEEKIPDEYSGQTQVYRSPSLIILAKCYKIYPLMDCERDCSLYSVMTVRRKELLVSIGYIANAHTVAHTTPGFYDSC</sequence>
<evidence type="ECO:0000256" key="2">
    <source>
        <dbReference type="ARBA" id="ARBA00022723"/>
    </source>
</evidence>
<keyword evidence="3 5" id="KW-0863">Zinc-finger</keyword>
<accession>A0A8T2X1F4</accession>
<dbReference type="InterPro" id="IPR037274">
    <property type="entry name" value="Znf_CHY_sf"/>
</dbReference>
<dbReference type="PROSITE" id="PS51270">
    <property type="entry name" value="ZF_CTCHY"/>
    <property type="match status" value="1"/>
</dbReference>
<dbReference type="PANTHER" id="PTHR21319:SF39">
    <property type="entry name" value="ZINC FINGER PROTEIN"/>
    <property type="match status" value="1"/>
</dbReference>
<dbReference type="InterPro" id="IPR013083">
    <property type="entry name" value="Znf_RING/FYVE/PHD"/>
</dbReference>
<dbReference type="GO" id="GO:0006511">
    <property type="term" value="P:ubiquitin-dependent protein catabolic process"/>
    <property type="evidence" value="ECO:0007669"/>
    <property type="project" value="TreeGrafter"/>
</dbReference>
<evidence type="ECO:0000256" key="6">
    <source>
        <dbReference type="SAM" id="MobiDB-lite"/>
    </source>
</evidence>
<dbReference type="CDD" id="cd12108">
    <property type="entry name" value="Hr-like"/>
    <property type="match status" value="2"/>
</dbReference>
<evidence type="ECO:0008006" key="12">
    <source>
        <dbReference type="Google" id="ProtNLM"/>
    </source>
</evidence>
<evidence type="ECO:0000313" key="11">
    <source>
        <dbReference type="Proteomes" id="UP000807159"/>
    </source>
</evidence>
<dbReference type="SUPFAM" id="SSF161219">
    <property type="entry name" value="CHY zinc finger-like"/>
    <property type="match status" value="1"/>
</dbReference>
<evidence type="ECO:0000259" key="8">
    <source>
        <dbReference type="PROSITE" id="PS51266"/>
    </source>
</evidence>
<dbReference type="SUPFAM" id="SSF57850">
    <property type="entry name" value="RING/U-box"/>
    <property type="match status" value="1"/>
</dbReference>
<feature type="domain" description="RING-type" evidence="7">
    <location>
        <begin position="1169"/>
        <end position="1211"/>
    </location>
</feature>
<evidence type="ECO:0000313" key="10">
    <source>
        <dbReference type="EMBL" id="KAH8487066.1"/>
    </source>
</evidence>
<name>A0A8T2X1F4_POPDE</name>
<dbReference type="InterPro" id="IPR017921">
    <property type="entry name" value="Znf_CTCHY"/>
</dbReference>
<keyword evidence="2" id="KW-0479">Metal-binding</keyword>
<evidence type="ECO:0000256" key="1">
    <source>
        <dbReference type="ARBA" id="ARBA00022598"/>
    </source>
</evidence>
<dbReference type="Pfam" id="PF05495">
    <property type="entry name" value="zf-CHY"/>
    <property type="match status" value="1"/>
</dbReference>
<evidence type="ECO:0000259" key="9">
    <source>
        <dbReference type="PROSITE" id="PS51270"/>
    </source>
</evidence>
<feature type="domain" description="CHY-type" evidence="8">
    <location>
        <begin position="1033"/>
        <end position="1102"/>
    </location>
</feature>
<keyword evidence="4" id="KW-0862">Zinc</keyword>
<dbReference type="EMBL" id="JACEGQ020000015">
    <property type="protein sequence ID" value="KAH8487066.1"/>
    <property type="molecule type" value="Genomic_DNA"/>
</dbReference>